<gene>
    <name evidence="3" type="ORF">HJC23_005651</name>
</gene>
<sequence length="458" mass="49527">TREQAPPTLTSPILLRPSGAATPPPPGWGGGRRPPGAHPPSLPACCGGGAANNQPPPTTPATVVSASMISAVPFFILAISSSSSSRMSASLSAGRGSGSSAWPTMLRPSSDHCIEYCDSISNHDKSSAAAAIRSVPAVMNYVSSETTEISARRDVGGSDSTLIGAIWEPTVIRVANARLGKRGDTENKLTLDRNGFELVSKTDQDPAVKMIKQLDFLDQDQIIKNYYPVCEQIVSDAIQSQKAADSSPPIAAVFAFDHNIQNPAGIVHADYTRTSAPKRLDDLSKPPKLNDVLRDKLLAENRNSLLDPQMVQEALGGKRRFAFVNVWRNLDAENPVKDCPLACVDASTSTMRDLRVFKIHYVDRVGENYFVCPSSTKSGHNNQHDWYYYPEMTMSEALLLKQWDSLGGIAHGSEADDEDDSRPSTFTIHSALIDPSCPPNAPTRVSIEVRCVVVWETD</sequence>
<evidence type="ECO:0000313" key="4">
    <source>
        <dbReference type="Proteomes" id="UP001516023"/>
    </source>
</evidence>
<name>A0ABD3PYD6_9STRA</name>
<comment type="similarity">
    <text evidence="1">Belongs to the asaB hydroxylase/desaturase family.</text>
</comment>
<feature type="region of interest" description="Disordered" evidence="2">
    <location>
        <begin position="1"/>
        <end position="61"/>
    </location>
</feature>
<dbReference type="EMBL" id="JABMIG020000094">
    <property type="protein sequence ID" value="KAL3793149.1"/>
    <property type="molecule type" value="Genomic_DNA"/>
</dbReference>
<dbReference type="PANTHER" id="PTHR34598">
    <property type="entry name" value="BLL6449 PROTEIN"/>
    <property type="match status" value="1"/>
</dbReference>
<dbReference type="NCBIfam" id="NF041278">
    <property type="entry name" value="CmcJ_NvfI_EfuI"/>
    <property type="match status" value="1"/>
</dbReference>
<protein>
    <submittedName>
        <fullName evidence="3">Uncharacterized protein</fullName>
    </submittedName>
</protein>
<reference evidence="3 4" key="1">
    <citation type="journal article" date="2020" name="G3 (Bethesda)">
        <title>Improved Reference Genome for Cyclotella cryptica CCMP332, a Model for Cell Wall Morphogenesis, Salinity Adaptation, and Lipid Production in Diatoms (Bacillariophyta).</title>
        <authorList>
            <person name="Roberts W.R."/>
            <person name="Downey K.M."/>
            <person name="Ruck E.C."/>
            <person name="Traller J.C."/>
            <person name="Alverson A.J."/>
        </authorList>
    </citation>
    <scope>NUCLEOTIDE SEQUENCE [LARGE SCALE GENOMIC DNA]</scope>
    <source>
        <strain evidence="3 4">CCMP332</strain>
    </source>
</reference>
<evidence type="ECO:0000256" key="2">
    <source>
        <dbReference type="SAM" id="MobiDB-lite"/>
    </source>
</evidence>
<evidence type="ECO:0000313" key="3">
    <source>
        <dbReference type="EMBL" id="KAL3793149.1"/>
    </source>
</evidence>
<evidence type="ECO:0000256" key="1">
    <source>
        <dbReference type="ARBA" id="ARBA00023604"/>
    </source>
</evidence>
<comment type="caution">
    <text evidence="3">The sequence shown here is derived from an EMBL/GenBank/DDBJ whole genome shotgun (WGS) entry which is preliminary data.</text>
</comment>
<keyword evidence="4" id="KW-1185">Reference proteome</keyword>
<proteinExistence type="inferred from homology"/>
<dbReference type="InterPro" id="IPR044053">
    <property type="entry name" value="AsaB-like"/>
</dbReference>
<organism evidence="3 4">
    <name type="scientific">Cyclotella cryptica</name>
    <dbReference type="NCBI Taxonomy" id="29204"/>
    <lineage>
        <taxon>Eukaryota</taxon>
        <taxon>Sar</taxon>
        <taxon>Stramenopiles</taxon>
        <taxon>Ochrophyta</taxon>
        <taxon>Bacillariophyta</taxon>
        <taxon>Coscinodiscophyceae</taxon>
        <taxon>Thalassiosirophycidae</taxon>
        <taxon>Stephanodiscales</taxon>
        <taxon>Stephanodiscaceae</taxon>
        <taxon>Cyclotella</taxon>
    </lineage>
</organism>
<feature type="non-terminal residue" evidence="3">
    <location>
        <position position="1"/>
    </location>
</feature>
<dbReference type="PANTHER" id="PTHR34598:SF3">
    <property type="entry name" value="OXIDOREDUCTASE AN1597"/>
    <property type="match status" value="1"/>
</dbReference>
<dbReference type="AlphaFoldDB" id="A0ABD3PYD6"/>
<accession>A0ABD3PYD6</accession>
<dbReference type="Proteomes" id="UP001516023">
    <property type="component" value="Unassembled WGS sequence"/>
</dbReference>